<dbReference type="PANTHER" id="PTHR43218">
    <property type="entry name" value="PHOSPHORIBOSYLTRANSFERASE-RELATED"/>
    <property type="match status" value="1"/>
</dbReference>
<dbReference type="SUPFAM" id="SSF53271">
    <property type="entry name" value="PRTase-like"/>
    <property type="match status" value="1"/>
</dbReference>
<sequence>MPGMTETKPMEPHDYWQEVFPPGSFVGDGGFRTSFPATLADGRQILLPIRPLSDGRHALASLIINQASFEVEDALAEELAARLAPFRPEIVAGLPTLGLTLAAAVARKLGHKRYVPLGTSRKFWYVDDLSVPLSSITTPGQKKRLYVDPRMLPLLRGRRVVLIDDVISSGASILAGLSLMAACGIEPVAIGAAMLQSERWRQPLAELSPQWPDRTVGVFATPMLVRADDGAWTASDTRI</sequence>
<dbReference type="Pfam" id="PF00156">
    <property type="entry name" value="Pribosyltran"/>
    <property type="match status" value="1"/>
</dbReference>
<proteinExistence type="predicted"/>
<dbReference type="HOGENOM" id="CLU_073912_0_0_5"/>
<geneLocation type="plasmid" evidence="2 3">
    <name>pSmeSM11d</name>
</geneLocation>
<name>F7XGG6_SINMM</name>
<dbReference type="EMBL" id="CP001832">
    <property type="protein sequence ID" value="AEH83642.1"/>
    <property type="molecule type" value="Genomic_DNA"/>
</dbReference>
<dbReference type="Proteomes" id="UP000009045">
    <property type="component" value="Plasmid pSmeSM11d"/>
</dbReference>
<dbReference type="NCBIfam" id="NF004689">
    <property type="entry name" value="PRK06031.1"/>
    <property type="match status" value="1"/>
</dbReference>
<dbReference type="PATRIC" id="fig|707241.3.peg.6501"/>
<keyword evidence="2" id="KW-0614">Plasmid</keyword>
<dbReference type="KEGG" id="smx:SM11_pD0810"/>
<gene>
    <name evidence="2" type="ordered locus">SM11_pD0810</name>
</gene>
<dbReference type="InterPro" id="IPR000836">
    <property type="entry name" value="PRTase_dom"/>
</dbReference>
<feature type="domain" description="Phosphoribosyltransferase" evidence="1">
    <location>
        <begin position="67"/>
        <end position="203"/>
    </location>
</feature>
<dbReference type="InterPro" id="IPR029057">
    <property type="entry name" value="PRTase-like"/>
</dbReference>
<evidence type="ECO:0000259" key="1">
    <source>
        <dbReference type="Pfam" id="PF00156"/>
    </source>
</evidence>
<protein>
    <recommendedName>
        <fullName evidence="1">Phosphoribosyltransferase domain-containing protein</fullName>
    </recommendedName>
</protein>
<dbReference type="CDD" id="cd06223">
    <property type="entry name" value="PRTases_typeI"/>
    <property type="match status" value="1"/>
</dbReference>
<organism evidence="2 3">
    <name type="scientific">Sinorhizobium meliloti (strain SM11)</name>
    <dbReference type="NCBI Taxonomy" id="707241"/>
    <lineage>
        <taxon>Bacteria</taxon>
        <taxon>Pseudomonadati</taxon>
        <taxon>Pseudomonadota</taxon>
        <taxon>Alphaproteobacteria</taxon>
        <taxon>Hyphomicrobiales</taxon>
        <taxon>Rhizobiaceae</taxon>
        <taxon>Sinorhizobium/Ensifer group</taxon>
        <taxon>Sinorhizobium</taxon>
    </lineage>
</organism>
<dbReference type="AlphaFoldDB" id="F7XGG6"/>
<evidence type="ECO:0000313" key="2">
    <source>
        <dbReference type="EMBL" id="AEH83642.1"/>
    </source>
</evidence>
<dbReference type="PANTHER" id="PTHR43218:SF1">
    <property type="entry name" value="PHOSPHORIBOSYLTRANSFERASE"/>
    <property type="match status" value="1"/>
</dbReference>
<reference evidence="2 3" key="1">
    <citation type="journal article" date="2011" name="J. Biotechnol.">
        <title>The complete genome sequence of the dominant Sinorhizobium meliloti field isolate SM11 extends the S. meliloti pan-genome.</title>
        <authorList>
            <person name="Schneiker-Bekel S."/>
            <person name="Wibberg D."/>
            <person name="Bekel T."/>
            <person name="Blom J."/>
            <person name="Linke B."/>
            <person name="Neuweger H."/>
            <person name="Stiens M."/>
            <person name="Vorholter F.J."/>
            <person name="Weidner S."/>
            <person name="Goesmann A."/>
            <person name="Puhler A."/>
            <person name="Schluter A."/>
        </authorList>
    </citation>
    <scope>NUCLEOTIDE SEQUENCE [LARGE SCALE GENOMIC DNA]</scope>
    <source>
        <strain evidence="2 3">SM11</strain>
        <plasmid evidence="3">pSmeSM11d</plasmid>
    </source>
</reference>
<accession>F7XGG6</accession>
<evidence type="ECO:0000313" key="3">
    <source>
        <dbReference type="Proteomes" id="UP000009045"/>
    </source>
</evidence>
<dbReference type="Gene3D" id="3.40.50.2020">
    <property type="match status" value="1"/>
</dbReference>